<name>A0A9W6N778_9HYPH</name>
<keyword evidence="9" id="KW-0067">ATP-binding</keyword>
<dbReference type="SMART" id="SM00388">
    <property type="entry name" value="HisKA"/>
    <property type="match status" value="1"/>
</dbReference>
<comment type="catalytic activity">
    <reaction evidence="1">
        <text>ATP + protein L-histidine = ADP + protein N-phospho-L-histidine.</text>
        <dbReference type="EC" id="2.7.13.3"/>
    </reaction>
</comment>
<keyword evidence="6 13" id="KW-0812">Transmembrane</keyword>
<dbReference type="InterPro" id="IPR036097">
    <property type="entry name" value="HisK_dim/P_sf"/>
</dbReference>
<dbReference type="GO" id="GO:0005737">
    <property type="term" value="C:cytoplasm"/>
    <property type="evidence" value="ECO:0007669"/>
    <property type="project" value="UniProtKB-ARBA"/>
</dbReference>
<dbReference type="Pfam" id="PF00582">
    <property type="entry name" value="Usp"/>
    <property type="match status" value="1"/>
</dbReference>
<dbReference type="InterPro" id="IPR003852">
    <property type="entry name" value="Sig_transdc_His_kinase_KdpD_N"/>
</dbReference>
<proteinExistence type="predicted"/>
<organism evidence="15 16">
    <name type="scientific">Methylopila turkensis</name>
    <dbReference type="NCBI Taxonomy" id="1437816"/>
    <lineage>
        <taxon>Bacteria</taxon>
        <taxon>Pseudomonadati</taxon>
        <taxon>Pseudomonadota</taxon>
        <taxon>Alphaproteobacteria</taxon>
        <taxon>Hyphomicrobiales</taxon>
        <taxon>Methylopilaceae</taxon>
        <taxon>Methylopila</taxon>
    </lineage>
</organism>
<dbReference type="InterPro" id="IPR038318">
    <property type="entry name" value="KdpD_sf"/>
</dbReference>
<dbReference type="CDD" id="cd00075">
    <property type="entry name" value="HATPase"/>
    <property type="match status" value="1"/>
</dbReference>
<dbReference type="SUPFAM" id="SSF55874">
    <property type="entry name" value="ATPase domain of HSP90 chaperone/DNA topoisomerase II/histidine kinase"/>
    <property type="match status" value="1"/>
</dbReference>
<accession>A0A9W6N778</accession>
<dbReference type="InterPro" id="IPR036890">
    <property type="entry name" value="HATPase_C_sf"/>
</dbReference>
<comment type="subcellular location">
    <subcellularLocation>
        <location evidence="2">Membrane</location>
        <topology evidence="2">Multi-pass membrane protein</topology>
    </subcellularLocation>
</comment>
<sequence>MTFDDSADRRPSPDALLETARRETPGRLKIFLGAAPGVGKTFEMLSEAQAARGAGRDVVVGVVETHGRAETEGLLEGLEVLPRRASAFGGRAFDEMDLDALIARRPELALVDELAHTNAEGSRHAKRWSDVEELLSEGIDVWTTLNIQHVESLNDIVAQITRIRVRETVPDRIIDRADDIELIDITPDDLIRRLKDGKIYLPKTAERATAHYFSQGNLTALRELALRRTAQRVDAQLVNHMRANAIAGPWAAGERVMVCVEDGAQAANLVRAAKRMADRLQAPWLAVHVELPGGVRSSEENKDGVAQALRLAERLGGEAVIIPAVRREFVDDILALARERNVTQIIIGKSPRPQWMRWLQNSLTAELIDRSGGISVHIVAGAVAGAAPAAAAATRGRIVNEPTSFAAIGAALAASAVALGLGLALLPWIGVETVDLLFLTAIVVVAVRFGLWPSLVAVAAGSLCYNFFFLPPTGTFTIADPTNVAALMLFTVVALVVSNLAALVSRQASAARRRAKNTEALYSFSRKLAGVTTLDDALWATAYQIASMLNLRVVLLLPSAAGPLEIGASYPPEDVLDAADLAAAKWTFESNTPAGRGADTLPGAKRLFLPLRTARGPVGVVGVDRDTVGDLLNPEQKRLMDALADQAAIAIERVNLVADIAIAERAAETDRLRQALLTSISHDLRTPLAAIMGASSTLRDFRSALDETATDELLLTIRDESERLNRFIANLLDMTRLESGALEPNIGPHDVSDLVGAALKRASQVLGDRHVDVELAAELPMVKVDAVLFDHALFNLLDNAAKYADASTITIRAEPGRRGAVVIEVLDEGPGIPPGDLDRVFDKFYRVTKADSVRAGTGLGLAICKGFIEAMGGSITAGNRRDRNGAVFAISLPGEITTGALQ</sequence>
<dbReference type="Gene3D" id="3.30.450.40">
    <property type="match status" value="1"/>
</dbReference>
<evidence type="ECO:0000256" key="1">
    <source>
        <dbReference type="ARBA" id="ARBA00000085"/>
    </source>
</evidence>
<dbReference type="SUPFAM" id="SSF47384">
    <property type="entry name" value="Homodimeric domain of signal transducing histidine kinase"/>
    <property type="match status" value="1"/>
</dbReference>
<dbReference type="SUPFAM" id="SSF55781">
    <property type="entry name" value="GAF domain-like"/>
    <property type="match status" value="1"/>
</dbReference>
<evidence type="ECO:0000256" key="9">
    <source>
        <dbReference type="ARBA" id="ARBA00022840"/>
    </source>
</evidence>
<dbReference type="EC" id="2.7.13.3" evidence="3"/>
<reference evidence="15" key="1">
    <citation type="journal article" date="2014" name="Int. J. Syst. Evol. Microbiol.">
        <title>Complete genome sequence of Corynebacterium casei LMG S-19264T (=DSM 44701T), isolated from a smear-ripened cheese.</title>
        <authorList>
            <consortium name="US DOE Joint Genome Institute (JGI-PGF)"/>
            <person name="Walter F."/>
            <person name="Albersmeier A."/>
            <person name="Kalinowski J."/>
            <person name="Ruckert C."/>
        </authorList>
    </citation>
    <scope>NUCLEOTIDE SEQUENCE</scope>
    <source>
        <strain evidence="15">VKM B-2748</strain>
    </source>
</reference>
<evidence type="ECO:0000256" key="12">
    <source>
        <dbReference type="ARBA" id="ARBA00023136"/>
    </source>
</evidence>
<feature type="domain" description="Histidine kinase" evidence="14">
    <location>
        <begin position="679"/>
        <end position="896"/>
    </location>
</feature>
<dbReference type="PANTHER" id="PTHR45569">
    <property type="entry name" value="SENSOR PROTEIN KDPD"/>
    <property type="match status" value="1"/>
</dbReference>
<dbReference type="CDD" id="cd00082">
    <property type="entry name" value="HisKA"/>
    <property type="match status" value="1"/>
</dbReference>
<evidence type="ECO:0000256" key="13">
    <source>
        <dbReference type="SAM" id="Phobius"/>
    </source>
</evidence>
<evidence type="ECO:0000256" key="7">
    <source>
        <dbReference type="ARBA" id="ARBA00022741"/>
    </source>
</evidence>
<evidence type="ECO:0000256" key="8">
    <source>
        <dbReference type="ARBA" id="ARBA00022777"/>
    </source>
</evidence>
<dbReference type="Gene3D" id="1.20.120.620">
    <property type="entry name" value="Backbone structure of the membrane domain of e. Coli histidine kinase receptor kdpd"/>
    <property type="match status" value="1"/>
</dbReference>
<evidence type="ECO:0000256" key="10">
    <source>
        <dbReference type="ARBA" id="ARBA00022989"/>
    </source>
</evidence>
<dbReference type="SUPFAM" id="SSF52402">
    <property type="entry name" value="Adenine nucleotide alpha hydrolases-like"/>
    <property type="match status" value="1"/>
</dbReference>
<keyword evidence="16" id="KW-1185">Reference proteome</keyword>
<dbReference type="EMBL" id="BSFL01000002">
    <property type="protein sequence ID" value="GLK80081.1"/>
    <property type="molecule type" value="Genomic_DNA"/>
</dbReference>
<dbReference type="InterPro" id="IPR005467">
    <property type="entry name" value="His_kinase_dom"/>
</dbReference>
<keyword evidence="10 13" id="KW-1133">Transmembrane helix</keyword>
<dbReference type="SMART" id="SM00387">
    <property type="entry name" value="HATPase_c"/>
    <property type="match status" value="1"/>
</dbReference>
<evidence type="ECO:0000256" key="4">
    <source>
        <dbReference type="ARBA" id="ARBA00022553"/>
    </source>
</evidence>
<dbReference type="PRINTS" id="PR00344">
    <property type="entry name" value="BCTRLSENSOR"/>
</dbReference>
<evidence type="ECO:0000256" key="2">
    <source>
        <dbReference type="ARBA" id="ARBA00004141"/>
    </source>
</evidence>
<dbReference type="RefSeq" id="WP_271200553.1">
    <property type="nucleotide sequence ID" value="NZ_BSFL01000002.1"/>
</dbReference>
<keyword evidence="12 13" id="KW-0472">Membrane</keyword>
<gene>
    <name evidence="15" type="ORF">GCM10008174_18220</name>
</gene>
<keyword evidence="7" id="KW-0547">Nucleotide-binding</keyword>
<feature type="transmembrane region" description="Helical" evidence="13">
    <location>
        <begin position="436"/>
        <end position="463"/>
    </location>
</feature>
<feature type="transmembrane region" description="Helical" evidence="13">
    <location>
        <begin position="483"/>
        <end position="504"/>
    </location>
</feature>
<dbReference type="Gene3D" id="1.10.287.130">
    <property type="match status" value="1"/>
</dbReference>
<dbReference type="FunFam" id="3.40.50.300:FF:000483">
    <property type="entry name" value="Sensor histidine kinase KdpD"/>
    <property type="match status" value="1"/>
</dbReference>
<evidence type="ECO:0000313" key="16">
    <source>
        <dbReference type="Proteomes" id="UP001143309"/>
    </source>
</evidence>
<protein>
    <recommendedName>
        <fullName evidence="3">histidine kinase</fullName>
        <ecNumber evidence="3">2.7.13.3</ecNumber>
    </recommendedName>
</protein>
<evidence type="ECO:0000256" key="11">
    <source>
        <dbReference type="ARBA" id="ARBA00023012"/>
    </source>
</evidence>
<dbReference type="Gene3D" id="3.30.565.10">
    <property type="entry name" value="Histidine kinase-like ATPase, C-terminal domain"/>
    <property type="match status" value="1"/>
</dbReference>
<dbReference type="Pfam" id="PF13492">
    <property type="entry name" value="GAF_3"/>
    <property type="match status" value="1"/>
</dbReference>
<dbReference type="InterPro" id="IPR029016">
    <property type="entry name" value="GAF-like_dom_sf"/>
</dbReference>
<reference evidence="15" key="2">
    <citation type="submission" date="2023-01" db="EMBL/GenBank/DDBJ databases">
        <authorList>
            <person name="Sun Q."/>
            <person name="Evtushenko L."/>
        </authorList>
    </citation>
    <scope>NUCLEOTIDE SEQUENCE</scope>
    <source>
        <strain evidence="15">VKM B-2748</strain>
    </source>
</reference>
<dbReference type="InterPro" id="IPR003594">
    <property type="entry name" value="HATPase_dom"/>
</dbReference>
<dbReference type="AlphaFoldDB" id="A0A9W6N778"/>
<keyword evidence="4" id="KW-0597">Phosphoprotein</keyword>
<comment type="caution">
    <text evidence="15">The sequence shown here is derived from an EMBL/GenBank/DDBJ whole genome shotgun (WGS) entry which is preliminary data.</text>
</comment>
<dbReference type="PANTHER" id="PTHR45569:SF1">
    <property type="entry name" value="SENSOR PROTEIN KDPD"/>
    <property type="match status" value="1"/>
</dbReference>
<feature type="transmembrane region" description="Helical" evidence="13">
    <location>
        <begin position="405"/>
        <end position="429"/>
    </location>
</feature>
<dbReference type="Proteomes" id="UP001143309">
    <property type="component" value="Unassembled WGS sequence"/>
</dbReference>
<dbReference type="Gene3D" id="3.40.50.300">
    <property type="entry name" value="P-loop containing nucleotide triphosphate hydrolases"/>
    <property type="match status" value="1"/>
</dbReference>
<dbReference type="InterPro" id="IPR004358">
    <property type="entry name" value="Sig_transdc_His_kin-like_C"/>
</dbReference>
<evidence type="ECO:0000259" key="14">
    <source>
        <dbReference type="PROSITE" id="PS50109"/>
    </source>
</evidence>
<dbReference type="Gene3D" id="3.40.50.620">
    <property type="entry name" value="HUPs"/>
    <property type="match status" value="1"/>
</dbReference>
<keyword evidence="8 15" id="KW-0418">Kinase</keyword>
<dbReference type="InterPro" id="IPR052023">
    <property type="entry name" value="Histidine_kinase_KdpD"/>
</dbReference>
<dbReference type="InterPro" id="IPR003018">
    <property type="entry name" value="GAF"/>
</dbReference>
<dbReference type="InterPro" id="IPR027417">
    <property type="entry name" value="P-loop_NTPase"/>
</dbReference>
<dbReference type="GO" id="GO:0005886">
    <property type="term" value="C:plasma membrane"/>
    <property type="evidence" value="ECO:0007669"/>
    <property type="project" value="TreeGrafter"/>
</dbReference>
<keyword evidence="5" id="KW-0808">Transferase</keyword>
<evidence type="ECO:0000313" key="15">
    <source>
        <dbReference type="EMBL" id="GLK80081.1"/>
    </source>
</evidence>
<dbReference type="GO" id="GO:0000155">
    <property type="term" value="F:phosphorelay sensor kinase activity"/>
    <property type="evidence" value="ECO:0007669"/>
    <property type="project" value="InterPro"/>
</dbReference>
<dbReference type="InterPro" id="IPR014729">
    <property type="entry name" value="Rossmann-like_a/b/a_fold"/>
</dbReference>
<evidence type="ECO:0000256" key="3">
    <source>
        <dbReference type="ARBA" id="ARBA00012438"/>
    </source>
</evidence>
<dbReference type="Pfam" id="PF13493">
    <property type="entry name" value="DUF4118"/>
    <property type="match status" value="1"/>
</dbReference>
<dbReference type="InterPro" id="IPR003661">
    <property type="entry name" value="HisK_dim/P_dom"/>
</dbReference>
<keyword evidence="11" id="KW-0902">Two-component regulatory system</keyword>
<dbReference type="GO" id="GO:0005524">
    <property type="term" value="F:ATP binding"/>
    <property type="evidence" value="ECO:0007669"/>
    <property type="project" value="UniProtKB-KW"/>
</dbReference>
<dbReference type="Pfam" id="PF02518">
    <property type="entry name" value="HATPase_c"/>
    <property type="match status" value="1"/>
</dbReference>
<evidence type="ECO:0000256" key="5">
    <source>
        <dbReference type="ARBA" id="ARBA00022679"/>
    </source>
</evidence>
<dbReference type="Pfam" id="PF02702">
    <property type="entry name" value="KdpD"/>
    <property type="match status" value="1"/>
</dbReference>
<dbReference type="InterPro" id="IPR006016">
    <property type="entry name" value="UspA"/>
</dbReference>
<dbReference type="InterPro" id="IPR025201">
    <property type="entry name" value="KdpD_TM"/>
</dbReference>
<evidence type="ECO:0000256" key="6">
    <source>
        <dbReference type="ARBA" id="ARBA00022692"/>
    </source>
</evidence>
<dbReference type="Pfam" id="PF00512">
    <property type="entry name" value="HisKA"/>
    <property type="match status" value="1"/>
</dbReference>
<dbReference type="PROSITE" id="PS50109">
    <property type="entry name" value="HIS_KIN"/>
    <property type="match status" value="1"/>
</dbReference>